<keyword evidence="4" id="KW-1185">Reference proteome</keyword>
<protein>
    <recommendedName>
        <fullName evidence="2">DUF8175 domain-containing protein</fullName>
    </recommendedName>
</protein>
<feature type="domain" description="DUF8175" evidence="2">
    <location>
        <begin position="74"/>
        <end position="262"/>
    </location>
</feature>
<gene>
    <name evidence="3" type="ORF">ACFYV7_14905</name>
</gene>
<accession>A0ABW6QSG0</accession>
<proteinExistence type="predicted"/>
<comment type="caution">
    <text evidence="3">The sequence shown here is derived from an EMBL/GenBank/DDBJ whole genome shotgun (WGS) entry which is preliminary data.</text>
</comment>
<feature type="compositionally biased region" description="Low complexity" evidence="1">
    <location>
        <begin position="33"/>
        <end position="44"/>
    </location>
</feature>
<dbReference type="Pfam" id="PF26526">
    <property type="entry name" value="DUF8175"/>
    <property type="match status" value="1"/>
</dbReference>
<feature type="compositionally biased region" description="Low complexity" evidence="1">
    <location>
        <begin position="52"/>
        <end position="65"/>
    </location>
</feature>
<dbReference type="InterPro" id="IPR058488">
    <property type="entry name" value="DUF8175"/>
</dbReference>
<evidence type="ECO:0000313" key="4">
    <source>
        <dbReference type="Proteomes" id="UP001601948"/>
    </source>
</evidence>
<dbReference type="Proteomes" id="UP001601948">
    <property type="component" value="Unassembled WGS sequence"/>
</dbReference>
<dbReference type="EMBL" id="JBIAPI010000002">
    <property type="protein sequence ID" value="MFF3224079.1"/>
    <property type="molecule type" value="Genomic_DNA"/>
</dbReference>
<sequence length="269" mass="28819">MKSFRLLIILLTSITALVIAAFVWTLNGDNDAPDTGGDDPAATTVPTQRSFPDLTPSATSLPPTTDLFGSRLEVPAEEFGVALRQEPATRPDPARPDYLTAPPAQMQWQRGWGGAALPVSGSDGPSLIHRGLATDFARTPQGAALAALDALGRALAAPEGTWQRVVEERYYGGGPALVSRFARSRERTPDAARYVVVPDGVRVRPGYRDDLALVEIASRTEGGYSIATWPMAWISGDWRVRVPDDIESLWGPAASVPTLTGFGSWKAQP</sequence>
<evidence type="ECO:0000259" key="2">
    <source>
        <dbReference type="Pfam" id="PF26526"/>
    </source>
</evidence>
<evidence type="ECO:0000313" key="3">
    <source>
        <dbReference type="EMBL" id="MFF3224079.1"/>
    </source>
</evidence>
<reference evidence="3 4" key="1">
    <citation type="submission" date="2024-10" db="EMBL/GenBank/DDBJ databases">
        <title>The Natural Products Discovery Center: Release of the First 8490 Sequenced Strains for Exploring Actinobacteria Biosynthetic Diversity.</title>
        <authorList>
            <person name="Kalkreuter E."/>
            <person name="Kautsar S.A."/>
            <person name="Yang D."/>
            <person name="Bader C.D."/>
            <person name="Teijaro C.N."/>
            <person name="Fluegel L."/>
            <person name="Davis C.M."/>
            <person name="Simpson J.R."/>
            <person name="Lauterbach L."/>
            <person name="Steele A.D."/>
            <person name="Gui C."/>
            <person name="Meng S."/>
            <person name="Li G."/>
            <person name="Viehrig K."/>
            <person name="Ye F."/>
            <person name="Su P."/>
            <person name="Kiefer A.F."/>
            <person name="Nichols A."/>
            <person name="Cepeda A.J."/>
            <person name="Yan W."/>
            <person name="Fan B."/>
            <person name="Jiang Y."/>
            <person name="Adhikari A."/>
            <person name="Zheng C.-J."/>
            <person name="Schuster L."/>
            <person name="Cowan T.M."/>
            <person name="Smanski M.J."/>
            <person name="Chevrette M.G."/>
            <person name="De Carvalho L.P.S."/>
            <person name="Shen B."/>
        </authorList>
    </citation>
    <scope>NUCLEOTIDE SEQUENCE [LARGE SCALE GENOMIC DNA]</scope>
    <source>
        <strain evidence="3 4">NPDC003040</strain>
    </source>
</reference>
<evidence type="ECO:0000256" key="1">
    <source>
        <dbReference type="SAM" id="MobiDB-lite"/>
    </source>
</evidence>
<organism evidence="3 4">
    <name type="scientific">Nocardia suismassiliense</name>
    <dbReference type="NCBI Taxonomy" id="2077092"/>
    <lineage>
        <taxon>Bacteria</taxon>
        <taxon>Bacillati</taxon>
        <taxon>Actinomycetota</taxon>
        <taxon>Actinomycetes</taxon>
        <taxon>Mycobacteriales</taxon>
        <taxon>Nocardiaceae</taxon>
        <taxon>Nocardia</taxon>
    </lineage>
</organism>
<feature type="region of interest" description="Disordered" evidence="1">
    <location>
        <begin position="33"/>
        <end position="65"/>
    </location>
</feature>
<dbReference type="RefSeq" id="WP_387717404.1">
    <property type="nucleotide sequence ID" value="NZ_JBIAPI010000002.1"/>
</dbReference>
<name>A0ABW6QSG0_9NOCA</name>